<dbReference type="InterPro" id="IPR012337">
    <property type="entry name" value="RNaseH-like_sf"/>
</dbReference>
<dbReference type="Pfam" id="PF05699">
    <property type="entry name" value="Dimer_Tnp_hAT"/>
    <property type="match status" value="1"/>
</dbReference>
<dbReference type="EMBL" id="HG793213">
    <property type="protein sequence ID" value="CRL31172.1"/>
    <property type="molecule type" value="Genomic_DNA"/>
</dbReference>
<proteinExistence type="predicted"/>
<dbReference type="InterPro" id="IPR008906">
    <property type="entry name" value="HATC_C_dom"/>
</dbReference>
<dbReference type="SUPFAM" id="SSF53098">
    <property type="entry name" value="Ribonuclease H-like"/>
    <property type="match status" value="1"/>
</dbReference>
<organism evidence="2 3">
    <name type="scientific">Penicillium camemberti (strain FM 013)</name>
    <dbReference type="NCBI Taxonomy" id="1429867"/>
    <lineage>
        <taxon>Eukaryota</taxon>
        <taxon>Fungi</taxon>
        <taxon>Dikarya</taxon>
        <taxon>Ascomycota</taxon>
        <taxon>Pezizomycotina</taxon>
        <taxon>Eurotiomycetes</taxon>
        <taxon>Eurotiomycetidae</taxon>
        <taxon>Eurotiales</taxon>
        <taxon>Aspergillaceae</taxon>
        <taxon>Penicillium</taxon>
    </lineage>
</organism>
<dbReference type="AlphaFoldDB" id="A0A0G4PXP6"/>
<sequence length="155" mass="17759">MDDNLLYYVASVLDPRTKPSLIVSQMSEQDSGLIVSQMREFLRDEYPPEPSVSCEVDHPRPAGMSETMWRTLRKVQPSQEVSLSDIDKYLDSPPANAFNFALMAKAARDYLPIPSAEVEIEREFSNARDVLGLRRHRLNAETMRWLMLLRGKSQT</sequence>
<accession>A0A0G4PXP6</accession>
<dbReference type="GO" id="GO:0046983">
    <property type="term" value="F:protein dimerization activity"/>
    <property type="evidence" value="ECO:0007669"/>
    <property type="project" value="InterPro"/>
</dbReference>
<evidence type="ECO:0000259" key="1">
    <source>
        <dbReference type="Pfam" id="PF05699"/>
    </source>
</evidence>
<keyword evidence="3" id="KW-1185">Reference proteome</keyword>
<dbReference type="STRING" id="1429867.A0A0G4PXP6"/>
<evidence type="ECO:0000313" key="3">
    <source>
        <dbReference type="Proteomes" id="UP000053732"/>
    </source>
</evidence>
<reference evidence="2 3" key="1">
    <citation type="journal article" date="2014" name="Nat. Commun.">
        <title>Multiple recent horizontal transfers of a large genomic region in cheese making fungi.</title>
        <authorList>
            <person name="Cheeseman K."/>
            <person name="Ropars J."/>
            <person name="Renault P."/>
            <person name="Dupont J."/>
            <person name="Gouzy J."/>
            <person name="Branca A."/>
            <person name="Abraham A.L."/>
            <person name="Ceppi M."/>
            <person name="Conseiller E."/>
            <person name="Debuchy R."/>
            <person name="Malagnac F."/>
            <person name="Goarin A."/>
            <person name="Silar P."/>
            <person name="Lacoste S."/>
            <person name="Sallet E."/>
            <person name="Bensimon A."/>
            <person name="Giraud T."/>
            <person name="Brygoo Y."/>
        </authorList>
    </citation>
    <scope>NUCLEOTIDE SEQUENCE [LARGE SCALE GENOMIC DNA]</scope>
    <source>
        <strain evidence="3">FM 013</strain>
    </source>
</reference>
<dbReference type="Proteomes" id="UP000053732">
    <property type="component" value="Unassembled WGS sequence"/>
</dbReference>
<name>A0A0G4PXP6_PENC3</name>
<gene>
    <name evidence="2" type="ORF">PCAMFM013_S082g000019</name>
</gene>
<feature type="domain" description="HAT C-terminal dimerisation" evidence="1">
    <location>
        <begin position="96"/>
        <end position="150"/>
    </location>
</feature>
<evidence type="ECO:0000313" key="2">
    <source>
        <dbReference type="EMBL" id="CRL31172.1"/>
    </source>
</evidence>
<protein>
    <submittedName>
        <fullName evidence="2">HAT dimerisation</fullName>
    </submittedName>
</protein>